<gene>
    <name evidence="1" type="ORF">VW23_000270</name>
</gene>
<sequence>MTVLDPTVAQKLGTALAAGPTQLFAVLSELFTAVPGVRTATFIATAPDKSVTHRIGTSNPVDFPVGNVDPVGDDVWNNTILGEKKPVIGDSVAGMAAFLPETDGLVAMGYGACSCFPIVIAGETRGVVALLGDAGIFTRAVLAQIDTLLPIAALTFSFEGISER</sequence>
<dbReference type="OrthoDB" id="7948566at2"/>
<dbReference type="SUPFAM" id="SSF55781">
    <property type="entry name" value="GAF domain-like"/>
    <property type="match status" value="1"/>
</dbReference>
<dbReference type="AlphaFoldDB" id="A0A1E5XIQ8"/>
<protein>
    <recommendedName>
        <fullName evidence="3">GAF domain-containing protein</fullName>
    </recommendedName>
</protein>
<proteinExistence type="predicted"/>
<dbReference type="EMBL" id="LAJE02000378">
    <property type="protein sequence ID" value="OEO28404.1"/>
    <property type="molecule type" value="Genomic_DNA"/>
</dbReference>
<evidence type="ECO:0008006" key="3">
    <source>
        <dbReference type="Google" id="ProtNLM"/>
    </source>
</evidence>
<evidence type="ECO:0000313" key="1">
    <source>
        <dbReference type="EMBL" id="OEO28404.1"/>
    </source>
</evidence>
<keyword evidence="2" id="KW-1185">Reference proteome</keyword>
<dbReference type="RefSeq" id="WP_069912275.1">
    <property type="nucleotide sequence ID" value="NZ_LAJE02000378.1"/>
</dbReference>
<comment type="caution">
    <text evidence="1">The sequence shown here is derived from an EMBL/GenBank/DDBJ whole genome shotgun (WGS) entry which is preliminary data.</text>
</comment>
<organism evidence="1 2">
    <name type="scientific">Devosia insulae DS-56</name>
    <dbReference type="NCBI Taxonomy" id="1116389"/>
    <lineage>
        <taxon>Bacteria</taxon>
        <taxon>Pseudomonadati</taxon>
        <taxon>Pseudomonadota</taxon>
        <taxon>Alphaproteobacteria</taxon>
        <taxon>Hyphomicrobiales</taxon>
        <taxon>Devosiaceae</taxon>
        <taxon>Devosia</taxon>
    </lineage>
</organism>
<evidence type="ECO:0000313" key="2">
    <source>
        <dbReference type="Proteomes" id="UP000095463"/>
    </source>
</evidence>
<dbReference type="Proteomes" id="UP000095463">
    <property type="component" value="Unassembled WGS sequence"/>
</dbReference>
<accession>A0A1E5XIQ8</accession>
<reference evidence="1 2" key="1">
    <citation type="journal article" date="2015" name="Genome Announc.">
        <title>Genome Assemblies of Three Soil-Associated Devosia species: D. insulae, D. limi, and D. soli.</title>
        <authorList>
            <person name="Hassan Y.I."/>
            <person name="Lepp D."/>
            <person name="Zhou T."/>
        </authorList>
    </citation>
    <scope>NUCLEOTIDE SEQUENCE [LARGE SCALE GENOMIC DNA]</scope>
    <source>
        <strain evidence="1 2">DS-56</strain>
    </source>
</reference>
<name>A0A1E5XIQ8_9HYPH</name>